<reference evidence="3 4" key="1">
    <citation type="journal article" date="2022" name="IScience">
        <title>An ultrasensitive nanofiber-based assay for enzymatic hydrolysis and deep-sea microbial degradation of cellulose.</title>
        <authorList>
            <person name="Tsudome M."/>
            <person name="Tachioka M."/>
            <person name="Miyazaki M."/>
            <person name="Uchimura K."/>
            <person name="Tsuda M."/>
            <person name="Takaki Y."/>
            <person name="Deguchi S."/>
        </authorList>
    </citation>
    <scope>NUCLEOTIDE SEQUENCE [LARGE SCALE GENOMIC DNA]</scope>
    <source>
        <strain evidence="3 4">GE09</strain>
    </source>
</reference>
<keyword evidence="2" id="KW-0812">Transmembrane</keyword>
<feature type="region of interest" description="Disordered" evidence="1">
    <location>
        <begin position="106"/>
        <end position="140"/>
    </location>
</feature>
<proteinExistence type="predicted"/>
<accession>A0AAN1WFB3</accession>
<keyword evidence="2" id="KW-1133">Transmembrane helix</keyword>
<evidence type="ECO:0000313" key="3">
    <source>
        <dbReference type="EMBL" id="BCD96536.1"/>
    </source>
</evidence>
<dbReference type="AlphaFoldDB" id="A0AAN1WFB3"/>
<feature type="compositionally biased region" description="Low complexity" evidence="1">
    <location>
        <begin position="106"/>
        <end position="120"/>
    </location>
</feature>
<feature type="transmembrane region" description="Helical" evidence="2">
    <location>
        <begin position="34"/>
        <end position="54"/>
    </location>
</feature>
<keyword evidence="4" id="KW-1185">Reference proteome</keyword>
<keyword evidence="2" id="KW-0472">Membrane</keyword>
<sequence>MHKQRKKADNRYCVAIGCQGAVLCVQFIRKWLAGSIIVAAGSFASSALACTVAVNSPLEKLYCDVVAQGEGAGLPSFDDFRRNPPATQRLLLKRPAKRAGLNLPAAAKAVAPKPKSSAKATAKRPAAKAPASSANKPSVPSNLKGCTISAGAIQCGNAYYRLLDNRGNQSLSPTALAASNTLVFPAVPNYSSNLELHNYLQHAYSLYLTKMHTIGLAGTTLSYSKFYYIFDEAQQQQQDFVKRFGVMYDYLKKDKSAMAVAKQHRGKKAPPLSACQVIGNNFITCDARGSNWVYAR</sequence>
<organism evidence="3 4">
    <name type="scientific">Marinagarivorans cellulosilyticus</name>
    <dbReference type="NCBI Taxonomy" id="2721545"/>
    <lineage>
        <taxon>Bacteria</taxon>
        <taxon>Pseudomonadati</taxon>
        <taxon>Pseudomonadota</taxon>
        <taxon>Gammaproteobacteria</taxon>
        <taxon>Cellvibrionales</taxon>
        <taxon>Cellvibrionaceae</taxon>
        <taxon>Marinagarivorans</taxon>
    </lineage>
</organism>
<dbReference type="KEGG" id="marq:MARGE09_P0736"/>
<dbReference type="EMBL" id="AP023086">
    <property type="protein sequence ID" value="BCD96536.1"/>
    <property type="molecule type" value="Genomic_DNA"/>
</dbReference>
<feature type="compositionally biased region" description="Low complexity" evidence="1">
    <location>
        <begin position="127"/>
        <end position="140"/>
    </location>
</feature>
<gene>
    <name evidence="3" type="ORF">MARGE09_P0736</name>
</gene>
<name>A0AAN1WFB3_9GAMM</name>
<evidence type="ECO:0000313" key="4">
    <source>
        <dbReference type="Proteomes" id="UP001320119"/>
    </source>
</evidence>
<evidence type="ECO:0000256" key="1">
    <source>
        <dbReference type="SAM" id="MobiDB-lite"/>
    </source>
</evidence>
<protein>
    <submittedName>
        <fullName evidence="3">Uncharacterized protein</fullName>
    </submittedName>
</protein>
<dbReference type="Proteomes" id="UP001320119">
    <property type="component" value="Chromosome"/>
</dbReference>
<evidence type="ECO:0000256" key="2">
    <source>
        <dbReference type="SAM" id="Phobius"/>
    </source>
</evidence>